<dbReference type="AlphaFoldDB" id="A0A0F9L0E5"/>
<name>A0A0F9L0E5_9ZZZZ</name>
<sequence length="92" mass="9929">MPNLAQLVTELQKPAYAARVAAGSNGELVTEVNAAKPFSKRWRPVAVDEFKAIVAGKLGALTSQQREVLRILLQGDSVDLEDSDIRAALEVI</sequence>
<dbReference type="EMBL" id="LAZR01007107">
    <property type="protein sequence ID" value="KKM87393.1"/>
    <property type="molecule type" value="Genomic_DNA"/>
</dbReference>
<reference evidence="1" key="1">
    <citation type="journal article" date="2015" name="Nature">
        <title>Complex archaea that bridge the gap between prokaryotes and eukaryotes.</title>
        <authorList>
            <person name="Spang A."/>
            <person name="Saw J.H."/>
            <person name="Jorgensen S.L."/>
            <person name="Zaremba-Niedzwiedzka K."/>
            <person name="Martijn J."/>
            <person name="Lind A.E."/>
            <person name="van Eijk R."/>
            <person name="Schleper C."/>
            <person name="Guy L."/>
            <person name="Ettema T.J."/>
        </authorList>
    </citation>
    <scope>NUCLEOTIDE SEQUENCE</scope>
</reference>
<protein>
    <submittedName>
        <fullName evidence="1">Uncharacterized protein</fullName>
    </submittedName>
</protein>
<feature type="non-terminal residue" evidence="1">
    <location>
        <position position="92"/>
    </location>
</feature>
<organism evidence="1">
    <name type="scientific">marine sediment metagenome</name>
    <dbReference type="NCBI Taxonomy" id="412755"/>
    <lineage>
        <taxon>unclassified sequences</taxon>
        <taxon>metagenomes</taxon>
        <taxon>ecological metagenomes</taxon>
    </lineage>
</organism>
<evidence type="ECO:0000313" key="1">
    <source>
        <dbReference type="EMBL" id="KKM87393.1"/>
    </source>
</evidence>
<proteinExistence type="predicted"/>
<comment type="caution">
    <text evidence="1">The sequence shown here is derived from an EMBL/GenBank/DDBJ whole genome shotgun (WGS) entry which is preliminary data.</text>
</comment>
<accession>A0A0F9L0E5</accession>
<gene>
    <name evidence="1" type="ORF">LCGC14_1269450</name>
</gene>